<proteinExistence type="predicted"/>
<dbReference type="EMBL" id="CP127845">
    <property type="protein sequence ID" value="WMY83654.1"/>
    <property type="molecule type" value="Genomic_DNA"/>
</dbReference>
<protein>
    <submittedName>
        <fullName evidence="4">DUF3427 domain-containing protein</fullName>
    </submittedName>
</protein>
<accession>A0ABY9SL53</accession>
<dbReference type="CDD" id="cd00085">
    <property type="entry name" value="HNHc"/>
    <property type="match status" value="1"/>
</dbReference>
<name>A0ABY9SL53_9PSED</name>
<evidence type="ECO:0000256" key="1">
    <source>
        <dbReference type="SAM" id="MobiDB-lite"/>
    </source>
</evidence>
<reference evidence="4 5" key="1">
    <citation type="journal article" date="2023" name="J Bioinform Genom">
        <title>Complete genome sequence of the bacterium Pseudomonas shirazica hy376 from natural waters of algiers.</title>
        <authorList>
            <person name="Haffaressas Y."/>
            <person name="Seghouani N."/>
            <person name="Arzamasceva V.O."/>
            <person name="Tepeeva A.N."/>
            <person name="Vasilenko O.V."/>
        </authorList>
    </citation>
    <scope>NUCLEOTIDE SEQUENCE [LARGE SCALE GENOMIC DNA]</scope>
    <source>
        <strain evidence="4 5">HY376</strain>
    </source>
</reference>
<feature type="domain" description="DUF3427" evidence="3">
    <location>
        <begin position="6"/>
        <end position="128"/>
    </location>
</feature>
<dbReference type="Pfam" id="PF11907">
    <property type="entry name" value="DUF3427"/>
    <property type="match status" value="1"/>
</dbReference>
<gene>
    <name evidence="4" type="ORF">QR297_16955</name>
</gene>
<evidence type="ECO:0000259" key="2">
    <source>
        <dbReference type="Pfam" id="PF01844"/>
    </source>
</evidence>
<dbReference type="RefSeq" id="WP_309668817.1">
    <property type="nucleotide sequence ID" value="NZ_CP127845.1"/>
</dbReference>
<dbReference type="InterPro" id="IPR002711">
    <property type="entry name" value="HNH"/>
</dbReference>
<dbReference type="Pfam" id="PF01844">
    <property type="entry name" value="HNH"/>
    <property type="match status" value="1"/>
</dbReference>
<evidence type="ECO:0000313" key="4">
    <source>
        <dbReference type="EMBL" id="WMY83654.1"/>
    </source>
</evidence>
<dbReference type="Proteomes" id="UP001258940">
    <property type="component" value="Chromosome"/>
</dbReference>
<evidence type="ECO:0000313" key="5">
    <source>
        <dbReference type="Proteomes" id="UP001258940"/>
    </source>
</evidence>
<feature type="region of interest" description="Disordered" evidence="1">
    <location>
        <begin position="135"/>
        <end position="158"/>
    </location>
</feature>
<evidence type="ECO:0000259" key="3">
    <source>
        <dbReference type="Pfam" id="PF11907"/>
    </source>
</evidence>
<keyword evidence="5" id="KW-1185">Reference proteome</keyword>
<dbReference type="InterPro" id="IPR003615">
    <property type="entry name" value="HNH_nuc"/>
</dbReference>
<feature type="domain" description="HNH" evidence="2">
    <location>
        <begin position="199"/>
        <end position="255"/>
    </location>
</feature>
<feature type="compositionally biased region" description="Basic and acidic residues" evidence="1">
    <location>
        <begin position="135"/>
        <end position="147"/>
    </location>
</feature>
<dbReference type="InterPro" id="IPR021835">
    <property type="entry name" value="DUF3427"/>
</dbReference>
<organism evidence="4 5">
    <name type="scientific">Pseudomonas shirazica</name>
    <dbReference type="NCBI Taxonomy" id="1940636"/>
    <lineage>
        <taxon>Bacteria</taxon>
        <taxon>Pseudomonadati</taxon>
        <taxon>Pseudomonadota</taxon>
        <taxon>Gammaproteobacteria</taxon>
        <taxon>Pseudomonadales</taxon>
        <taxon>Pseudomonadaceae</taxon>
        <taxon>Pseudomonas</taxon>
    </lineage>
</organism>
<sequence length="271" mass="31012">MANFKFDVGQEYKKQHIYEICQVPLNKQRGNWDTGYTKWDGVWFVFCTIGVPARTGHNYSNRFEDGLLHWYGREKSHVGQETIVSLLSNQGDVHVFYRYDDRTPFTYAGKAVVVSHQKTKPVQITWAFKYREPNQKAKDTTTTETRHQASPKLGDLQFPDEEAGDQAYDEGAVKQVYVNAYERSAKAVSACKAHYGSTCVICDFDFGKVYGEIGRGYIHAHHLVQLADVGKNYKVDPIKDLRPVCPNCHSMLHQRRPPLSIDELREMIGLS</sequence>